<dbReference type="CDD" id="cd00082">
    <property type="entry name" value="HisKA"/>
    <property type="match status" value="1"/>
</dbReference>
<dbReference type="InterPro" id="IPR005467">
    <property type="entry name" value="His_kinase_dom"/>
</dbReference>
<protein>
    <recommendedName>
        <fullName evidence="2">histidine kinase</fullName>
        <ecNumber evidence="2">2.7.13.3</ecNumber>
    </recommendedName>
</protein>
<dbReference type="InterPro" id="IPR035965">
    <property type="entry name" value="PAS-like_dom_sf"/>
</dbReference>
<dbReference type="EMBL" id="CP084930">
    <property type="protein sequence ID" value="USI74613.1"/>
    <property type="molecule type" value="Genomic_DNA"/>
</dbReference>
<evidence type="ECO:0000256" key="6">
    <source>
        <dbReference type="ARBA" id="ARBA00023012"/>
    </source>
</evidence>
<comment type="catalytic activity">
    <reaction evidence="1">
        <text>ATP + protein L-histidine = ADP + protein N-phospho-L-histidine.</text>
        <dbReference type="EC" id="2.7.13.3"/>
    </reaction>
</comment>
<evidence type="ECO:0000256" key="3">
    <source>
        <dbReference type="ARBA" id="ARBA00022553"/>
    </source>
</evidence>
<keyword evidence="5" id="KW-0418">Kinase</keyword>
<dbReference type="Pfam" id="PF00512">
    <property type="entry name" value="HisKA"/>
    <property type="match status" value="1"/>
</dbReference>
<evidence type="ECO:0000256" key="2">
    <source>
        <dbReference type="ARBA" id="ARBA00012438"/>
    </source>
</evidence>
<dbReference type="SUPFAM" id="SSF55785">
    <property type="entry name" value="PYP-like sensor domain (PAS domain)"/>
    <property type="match status" value="2"/>
</dbReference>
<keyword evidence="3" id="KW-0597">Phosphoprotein</keyword>
<reference evidence="8" key="1">
    <citation type="journal article" date="2022" name="Toxins">
        <title>Genomic Analysis of Sphingopyxis sp. USTB-05 for Biodegrading Cyanobacterial Hepatotoxins.</title>
        <authorList>
            <person name="Liu C."/>
            <person name="Xu Q."/>
            <person name="Zhao Z."/>
            <person name="Zhang H."/>
            <person name="Liu X."/>
            <person name="Yin C."/>
            <person name="Liu Y."/>
            <person name="Yan H."/>
        </authorList>
    </citation>
    <scope>NUCLEOTIDE SEQUENCE</scope>
    <source>
        <strain evidence="8">NBD5</strain>
    </source>
</reference>
<dbReference type="CDD" id="cd00075">
    <property type="entry name" value="HATPase"/>
    <property type="match status" value="1"/>
</dbReference>
<dbReference type="Pfam" id="PF12860">
    <property type="entry name" value="PAS_7"/>
    <property type="match status" value="2"/>
</dbReference>
<dbReference type="InterPro" id="IPR003594">
    <property type="entry name" value="HATPase_dom"/>
</dbReference>
<dbReference type="Pfam" id="PF02518">
    <property type="entry name" value="HATPase_c"/>
    <property type="match status" value="1"/>
</dbReference>
<dbReference type="InterPro" id="IPR050736">
    <property type="entry name" value="Sensor_HK_Regulatory"/>
</dbReference>
<keyword evidence="9" id="KW-1185">Reference proteome</keyword>
<dbReference type="SMART" id="SM00388">
    <property type="entry name" value="HisKA"/>
    <property type="match status" value="1"/>
</dbReference>
<dbReference type="PROSITE" id="PS50109">
    <property type="entry name" value="HIS_KIN"/>
    <property type="match status" value="1"/>
</dbReference>
<evidence type="ECO:0000256" key="4">
    <source>
        <dbReference type="ARBA" id="ARBA00022679"/>
    </source>
</evidence>
<evidence type="ECO:0000256" key="5">
    <source>
        <dbReference type="ARBA" id="ARBA00022777"/>
    </source>
</evidence>
<evidence type="ECO:0000313" key="9">
    <source>
        <dbReference type="Proteomes" id="UP001056937"/>
    </source>
</evidence>
<dbReference type="InterPro" id="IPR036097">
    <property type="entry name" value="HisK_dim/P_sf"/>
</dbReference>
<dbReference type="SUPFAM" id="SSF47384">
    <property type="entry name" value="Homodimeric domain of signal transducing histidine kinase"/>
    <property type="match status" value="1"/>
</dbReference>
<dbReference type="PANTHER" id="PTHR43711">
    <property type="entry name" value="TWO-COMPONENT HISTIDINE KINASE"/>
    <property type="match status" value="1"/>
</dbReference>
<gene>
    <name evidence="8" type="ORF">LHA26_15500</name>
</gene>
<dbReference type="SMART" id="SM00387">
    <property type="entry name" value="HATPase_c"/>
    <property type="match status" value="1"/>
</dbReference>
<name>A0ABY4XCJ0_9SPHN</name>
<keyword evidence="6" id="KW-0902">Two-component regulatory system</keyword>
<evidence type="ECO:0000256" key="1">
    <source>
        <dbReference type="ARBA" id="ARBA00000085"/>
    </source>
</evidence>
<organism evidence="8 9">
    <name type="scientific">Sphingomonas morindae</name>
    <dbReference type="NCBI Taxonomy" id="1541170"/>
    <lineage>
        <taxon>Bacteria</taxon>
        <taxon>Pseudomonadati</taxon>
        <taxon>Pseudomonadota</taxon>
        <taxon>Alphaproteobacteria</taxon>
        <taxon>Sphingomonadales</taxon>
        <taxon>Sphingomonadaceae</taxon>
        <taxon>Sphingomonas</taxon>
    </lineage>
</organism>
<dbReference type="Proteomes" id="UP001056937">
    <property type="component" value="Chromosome 1"/>
</dbReference>
<keyword evidence="4" id="KW-0808">Transferase</keyword>
<dbReference type="Gene3D" id="1.10.287.130">
    <property type="match status" value="1"/>
</dbReference>
<proteinExistence type="predicted"/>
<dbReference type="Gene3D" id="3.30.565.10">
    <property type="entry name" value="Histidine kinase-like ATPase, C-terminal domain"/>
    <property type="match status" value="1"/>
</dbReference>
<dbReference type="EC" id="2.7.13.3" evidence="2"/>
<accession>A0ABY4XCJ0</accession>
<dbReference type="PANTHER" id="PTHR43711:SF1">
    <property type="entry name" value="HISTIDINE KINASE 1"/>
    <property type="match status" value="1"/>
</dbReference>
<evidence type="ECO:0000313" key="8">
    <source>
        <dbReference type="EMBL" id="USI74613.1"/>
    </source>
</evidence>
<dbReference type="InterPro" id="IPR003661">
    <property type="entry name" value="HisK_dim/P_dom"/>
</dbReference>
<dbReference type="InterPro" id="IPR004358">
    <property type="entry name" value="Sig_transdc_His_kin-like_C"/>
</dbReference>
<sequence>MIELERFRAMLAGAPALPLIVTGEGRVRAHERVADWFGLSAVPRKLPDLLAALDPADAEGLESDILATSRGGGAFARALRPAGGRRVLMVRGRPGGDPLGEGAALLWVFDATDSEEEIARLDQERVELAETLDALAGLIEAAPIPMWHRAPDLRLSLVNSAYVRAVDGADAADVIGRGLELVEGQGAQSPLATAAAARDEGAVSVRTVPATIGGERRTLRVVDVPLGPIGIAGYAMDIEEVEQARADLVRFTEAQRDMLDRLSAGVAQFSADRHLTFVNTAFQRLFAMLPEWLADRPEFDRVIERMREAGRLPESRDFPGWKAERRRWFLAEQPVEEAWQLPGGAHLRVVGQPLPDGGLLLIFEDRTEQVKLQSARDTLLRVRTATFNNLFEAIGVFAADGRLHLWNDRFREIWTLDEDYLAEHPRVDALIGRIAPALANPARAGLIRELVRLATAERQSRTGRIAFADGRHFRFAAVPLPDGNALFTLLDITDSRRAEQALRERAAALEEGDRVKSAFVAAMSYELRTPLTSIGGFAEMLSGGFAGPLGERAREYVGAILTATERLGELVDEVLDLTRSAAGRLELDVAPLDFAGLVREIVADHAELARHRGIDLTARIDRSSGTIDADAQRLRQAIGHVLANAVIYTQEGGRVLVRAEGAAGDAQVIVTDNGPGLTPSDVERAFHPFHRAGLEGQRSEGSLGLGLPLARHYVEAHGGTIRLDSAPGQGTTVAIALPRARGAEAP</sequence>
<dbReference type="Gene3D" id="3.30.450.20">
    <property type="entry name" value="PAS domain"/>
    <property type="match status" value="3"/>
</dbReference>
<dbReference type="PRINTS" id="PR00344">
    <property type="entry name" value="BCTRLSENSOR"/>
</dbReference>
<evidence type="ECO:0000259" key="7">
    <source>
        <dbReference type="PROSITE" id="PS50109"/>
    </source>
</evidence>
<dbReference type="SUPFAM" id="SSF55874">
    <property type="entry name" value="ATPase domain of HSP90 chaperone/DNA topoisomerase II/histidine kinase"/>
    <property type="match status" value="1"/>
</dbReference>
<dbReference type="InterPro" id="IPR036890">
    <property type="entry name" value="HATPase_C_sf"/>
</dbReference>
<feature type="domain" description="Histidine kinase" evidence="7">
    <location>
        <begin position="522"/>
        <end position="741"/>
    </location>
</feature>